<evidence type="ECO:0000313" key="3">
    <source>
        <dbReference type="Proteomes" id="UP001231124"/>
    </source>
</evidence>
<feature type="compositionally biased region" description="Basic and acidic residues" evidence="1">
    <location>
        <begin position="24"/>
        <end position="38"/>
    </location>
</feature>
<feature type="region of interest" description="Disordered" evidence="1">
    <location>
        <begin position="185"/>
        <end position="219"/>
    </location>
</feature>
<sequence length="252" mass="27851">MIATEDVPIPPDVAVTAPAPSAPSRDRRPMPRHREDNRSAAMMRRRRPSVSSPRRPTAFPAWEKRRRRVISRSSWCVVMVAPSGCRAVCPCAEIFLGRGRLSCPAAPPPPVGHCVGRRSAPCSAALASSRRAVIKPLPAHRLVPTCAEAPAWTGARALAPPPERLLRRPDERSEAIPGAAPFESSAALDRLATPPPTRRRSAPNPNRKSPQRGFRPLQKIRSPVRSSASYLPNDSVVLRWTHRYRNFLLLYM</sequence>
<name>A0ABU0I324_9HYPH</name>
<gene>
    <name evidence="2" type="ORF">QO012_003006</name>
</gene>
<keyword evidence="3" id="KW-1185">Reference proteome</keyword>
<organism evidence="2 3">
    <name type="scientific">Methylobacterium aerolatum</name>
    <dbReference type="NCBI Taxonomy" id="418708"/>
    <lineage>
        <taxon>Bacteria</taxon>
        <taxon>Pseudomonadati</taxon>
        <taxon>Pseudomonadota</taxon>
        <taxon>Alphaproteobacteria</taxon>
        <taxon>Hyphomicrobiales</taxon>
        <taxon>Methylobacteriaceae</taxon>
        <taxon>Methylobacterium</taxon>
    </lineage>
</organism>
<evidence type="ECO:0000313" key="2">
    <source>
        <dbReference type="EMBL" id="MDQ0448497.1"/>
    </source>
</evidence>
<dbReference type="EMBL" id="JAUSVP010000008">
    <property type="protein sequence ID" value="MDQ0448497.1"/>
    <property type="molecule type" value="Genomic_DNA"/>
</dbReference>
<evidence type="ECO:0000256" key="1">
    <source>
        <dbReference type="SAM" id="MobiDB-lite"/>
    </source>
</evidence>
<reference evidence="2 3" key="1">
    <citation type="submission" date="2023-07" db="EMBL/GenBank/DDBJ databases">
        <title>Genomic Encyclopedia of Type Strains, Phase IV (KMG-IV): sequencing the most valuable type-strain genomes for metagenomic binning, comparative biology and taxonomic classification.</title>
        <authorList>
            <person name="Goeker M."/>
        </authorList>
    </citation>
    <scope>NUCLEOTIDE SEQUENCE [LARGE SCALE GENOMIC DNA]</scope>
    <source>
        <strain evidence="2 3">DSM 19013</strain>
    </source>
</reference>
<proteinExistence type="predicted"/>
<feature type="compositionally biased region" description="Low complexity" evidence="1">
    <location>
        <begin position="12"/>
        <end position="23"/>
    </location>
</feature>
<protein>
    <submittedName>
        <fullName evidence="2">Uncharacterized protein</fullName>
    </submittedName>
</protein>
<comment type="caution">
    <text evidence="2">The sequence shown here is derived from an EMBL/GenBank/DDBJ whole genome shotgun (WGS) entry which is preliminary data.</text>
</comment>
<feature type="region of interest" description="Disordered" evidence="1">
    <location>
        <begin position="1"/>
        <end position="59"/>
    </location>
</feature>
<accession>A0ABU0I324</accession>
<dbReference type="Proteomes" id="UP001231124">
    <property type="component" value="Unassembled WGS sequence"/>
</dbReference>